<dbReference type="EMBL" id="FR824163">
    <property type="protein sequence ID" value="CCA21301.1"/>
    <property type="molecule type" value="Genomic_DNA"/>
</dbReference>
<evidence type="ECO:0000313" key="14">
    <source>
        <dbReference type="EMBL" id="CCA21301.1"/>
    </source>
</evidence>
<evidence type="ECO:0000256" key="13">
    <source>
        <dbReference type="SAM" id="MobiDB-lite"/>
    </source>
</evidence>
<comment type="similarity">
    <text evidence="3">Belongs to the DRC10 family.</text>
</comment>
<gene>
    <name evidence="14" type="primary">AlNc14C118G6586</name>
    <name evidence="14" type="ORF">ALNC14_074440</name>
</gene>
<keyword evidence="5" id="KW-0963">Cytoplasm</keyword>
<accession>F0WJ55</accession>
<dbReference type="InterPro" id="IPR000048">
    <property type="entry name" value="IQ_motif_EF-hand-BS"/>
</dbReference>
<comment type="subunit">
    <text evidence="11">Component of the nexin-dynein regulatory complex (N-DRC). Interacts with CFAP52.</text>
</comment>
<keyword evidence="12" id="KW-0175">Coiled coil</keyword>
<keyword evidence="6" id="KW-0282">Flagellum</keyword>
<reference evidence="14" key="2">
    <citation type="submission" date="2011-02" db="EMBL/GenBank/DDBJ databases">
        <authorList>
            <person name="MacLean D."/>
        </authorList>
    </citation>
    <scope>NUCLEOTIDE SEQUENCE</scope>
</reference>
<comment type="subcellular location">
    <subcellularLocation>
        <location evidence="2">Cytoplasm</location>
        <location evidence="2">Cytoskeleton</location>
        <location evidence="2">Flagellum axoneme</location>
    </subcellularLocation>
</comment>
<reference evidence="14" key="1">
    <citation type="journal article" date="2011" name="PLoS Biol.">
        <title>Gene gain and loss during evolution of obligate parasitism in the white rust pathogen of Arabidopsis thaliana.</title>
        <authorList>
            <person name="Kemen E."/>
            <person name="Gardiner A."/>
            <person name="Schultz-Larsen T."/>
            <person name="Kemen A.C."/>
            <person name="Balmuth A.L."/>
            <person name="Robert-Seilaniantz A."/>
            <person name="Bailey K."/>
            <person name="Holub E."/>
            <person name="Studholme D.J."/>
            <person name="Maclean D."/>
            <person name="Jones J.D."/>
        </authorList>
    </citation>
    <scope>NUCLEOTIDE SEQUENCE</scope>
</reference>
<feature type="region of interest" description="Disordered" evidence="13">
    <location>
        <begin position="472"/>
        <end position="496"/>
    </location>
</feature>
<keyword evidence="8" id="KW-0206">Cytoskeleton</keyword>
<proteinExistence type="inferred from homology"/>
<evidence type="ECO:0000256" key="7">
    <source>
        <dbReference type="ARBA" id="ARBA00023069"/>
    </source>
</evidence>
<sequence length="527" mass="60773">MQKLNNVESQRMMLIVGDMTDRIKYLSYVPLQSAEDLVQQLTENQSKQAGALLWELWELEKLCFGAHDKEVEEKVKMTARRLCRELKESSVAIDVLYHHSPLTQDQSENLEVLVKTLSDLSVILQRQSQRTSEESKMNKEIVQVAETRVKHSEDELRLTRDNLKQLRKTKQEQVRQLEEQIQKLQLDLRTTAQSATAEFEAIEIDLQSAQFGAHEAHLKELSGLTDKTAFYLAQNEKMKLDHREVEDLLRKKKIRLASECKALAEKHHQDMKSILSEFEELERVHFENVKKCEMFEKHFTLVDEEQIRIDAEEALIQERSAEERAQKQILEDAATMIQKIYRGCVCRSAYKKLMAKRKKAKKTKKKGKPKKITRTRNKRAYILETSRAYDRSSRPALKNVSSEKFYGCISKLDEAVAQLLDSWSVKSPIDNCNSGDRSDDDIKVDYDESCAMDDVEIDYLRVFGEPLPIAGEMDSGSGHEQGEDTVDIGENKNTASKKDLHQFISLKSRQKMRYVGLQNAPSKPKST</sequence>
<dbReference type="PANTHER" id="PTHR31598">
    <property type="entry name" value="IQ DOMAIN-CONTAINING PROTEIN D"/>
    <property type="match status" value="1"/>
</dbReference>
<keyword evidence="7" id="KW-0969">Cilium</keyword>
<dbReference type="HOGENOM" id="CLU_039123_0_0_1"/>
<evidence type="ECO:0000256" key="1">
    <source>
        <dbReference type="ARBA" id="ARBA00003029"/>
    </source>
</evidence>
<dbReference type="PANTHER" id="PTHR31598:SF1">
    <property type="entry name" value="DYNEIN REGULATORY COMPLEX PROTEIN 10"/>
    <property type="match status" value="1"/>
</dbReference>
<organism evidence="14">
    <name type="scientific">Albugo laibachii Nc14</name>
    <dbReference type="NCBI Taxonomy" id="890382"/>
    <lineage>
        <taxon>Eukaryota</taxon>
        <taxon>Sar</taxon>
        <taxon>Stramenopiles</taxon>
        <taxon>Oomycota</taxon>
        <taxon>Peronosporomycetes</taxon>
        <taxon>Albuginales</taxon>
        <taxon>Albuginaceae</taxon>
        <taxon>Albugo</taxon>
    </lineage>
</organism>
<evidence type="ECO:0000256" key="9">
    <source>
        <dbReference type="ARBA" id="ARBA00023273"/>
    </source>
</evidence>
<dbReference type="PROSITE" id="PS50096">
    <property type="entry name" value="IQ"/>
    <property type="match status" value="1"/>
</dbReference>
<name>F0WJ55_9STRA</name>
<evidence type="ECO:0000256" key="12">
    <source>
        <dbReference type="SAM" id="Coils"/>
    </source>
</evidence>
<evidence type="ECO:0000256" key="11">
    <source>
        <dbReference type="ARBA" id="ARBA00046836"/>
    </source>
</evidence>
<dbReference type="CDD" id="cd23767">
    <property type="entry name" value="IQCD"/>
    <property type="match status" value="1"/>
</dbReference>
<evidence type="ECO:0000256" key="6">
    <source>
        <dbReference type="ARBA" id="ARBA00022846"/>
    </source>
</evidence>
<evidence type="ECO:0000256" key="8">
    <source>
        <dbReference type="ARBA" id="ARBA00023212"/>
    </source>
</evidence>
<protein>
    <recommendedName>
        <fullName evidence="4">Dynein regulatory complex protein 10</fullName>
    </recommendedName>
    <alternativeName>
        <fullName evidence="10">IQ domain-containing protein D</fullName>
    </alternativeName>
</protein>
<feature type="coiled-coil region" evidence="12">
    <location>
        <begin position="149"/>
        <end position="194"/>
    </location>
</feature>
<evidence type="ECO:0000256" key="2">
    <source>
        <dbReference type="ARBA" id="ARBA00004611"/>
    </source>
</evidence>
<evidence type="ECO:0000256" key="4">
    <source>
        <dbReference type="ARBA" id="ARBA00021752"/>
    </source>
</evidence>
<keyword evidence="9" id="KW-0966">Cell projection</keyword>
<evidence type="ECO:0000256" key="3">
    <source>
        <dbReference type="ARBA" id="ARBA00009071"/>
    </source>
</evidence>
<dbReference type="InterPro" id="IPR042815">
    <property type="entry name" value="DRC10"/>
</dbReference>
<evidence type="ECO:0000256" key="10">
    <source>
        <dbReference type="ARBA" id="ARBA00032180"/>
    </source>
</evidence>
<evidence type="ECO:0000256" key="5">
    <source>
        <dbReference type="ARBA" id="ARBA00022490"/>
    </source>
</evidence>
<dbReference type="Pfam" id="PF00612">
    <property type="entry name" value="IQ"/>
    <property type="match status" value="1"/>
</dbReference>
<comment type="function">
    <text evidence="1">Component of the nexin-dynein regulatory complex (N-DRC), a key regulator of ciliary/flagellar motility which maintains the alignment and integrity of the distal axoneme and regulates microtubule sliding in motile axonemes.</text>
</comment>
<dbReference type="AlphaFoldDB" id="F0WJ55"/>